<organism evidence="2 3">
    <name type="scientific">Symbiodinium pilosum</name>
    <name type="common">Dinoflagellate</name>
    <dbReference type="NCBI Taxonomy" id="2952"/>
    <lineage>
        <taxon>Eukaryota</taxon>
        <taxon>Sar</taxon>
        <taxon>Alveolata</taxon>
        <taxon>Dinophyceae</taxon>
        <taxon>Suessiales</taxon>
        <taxon>Symbiodiniaceae</taxon>
        <taxon>Symbiodinium</taxon>
    </lineage>
</organism>
<feature type="non-terminal residue" evidence="2">
    <location>
        <position position="1"/>
    </location>
</feature>
<proteinExistence type="predicted"/>
<reference evidence="2" key="1">
    <citation type="submission" date="2021-02" db="EMBL/GenBank/DDBJ databases">
        <authorList>
            <person name="Dougan E. K."/>
            <person name="Rhodes N."/>
            <person name="Thang M."/>
            <person name="Chan C."/>
        </authorList>
    </citation>
    <scope>NUCLEOTIDE SEQUENCE</scope>
</reference>
<sequence length="88" mass="9508">EAAAAKPAVTNSEESGGAKPSHPAPADPKVEARSQSAGLAEELYREYYREHGCKPPNKEELNDFAKGKGFDLPVRAAAKVIFEPPFRL</sequence>
<protein>
    <submittedName>
        <fullName evidence="2">Uncharacterized protein</fullName>
    </submittedName>
</protein>
<gene>
    <name evidence="2" type="ORF">SPIL2461_LOCUS679</name>
</gene>
<dbReference type="AlphaFoldDB" id="A0A812ITJ4"/>
<dbReference type="EMBL" id="CAJNIZ010000576">
    <property type="protein sequence ID" value="CAE7169871.1"/>
    <property type="molecule type" value="Genomic_DNA"/>
</dbReference>
<evidence type="ECO:0000313" key="2">
    <source>
        <dbReference type="EMBL" id="CAE7169871.1"/>
    </source>
</evidence>
<keyword evidence="3" id="KW-1185">Reference proteome</keyword>
<dbReference type="Proteomes" id="UP000649617">
    <property type="component" value="Unassembled WGS sequence"/>
</dbReference>
<evidence type="ECO:0000313" key="3">
    <source>
        <dbReference type="Proteomes" id="UP000649617"/>
    </source>
</evidence>
<accession>A0A812ITJ4</accession>
<evidence type="ECO:0000256" key="1">
    <source>
        <dbReference type="SAM" id="MobiDB-lite"/>
    </source>
</evidence>
<feature type="region of interest" description="Disordered" evidence="1">
    <location>
        <begin position="1"/>
        <end position="36"/>
    </location>
</feature>
<name>A0A812ITJ4_SYMPI</name>
<comment type="caution">
    <text evidence="2">The sequence shown here is derived from an EMBL/GenBank/DDBJ whole genome shotgun (WGS) entry which is preliminary data.</text>
</comment>